<feature type="region of interest" description="Disordered" evidence="5">
    <location>
        <begin position="169"/>
        <end position="192"/>
    </location>
</feature>
<evidence type="ECO:0000313" key="7">
    <source>
        <dbReference type="EMBL" id="KAG6468699.1"/>
    </source>
</evidence>
<evidence type="ECO:0000313" key="8">
    <source>
        <dbReference type="Proteomes" id="UP000734854"/>
    </source>
</evidence>
<dbReference type="AlphaFoldDB" id="A0A8J5BC00"/>
<feature type="compositionally biased region" description="Low complexity" evidence="5">
    <location>
        <begin position="169"/>
        <end position="178"/>
    </location>
</feature>
<keyword evidence="3" id="KW-0862">Zinc</keyword>
<accession>A0A8J5BC00</accession>
<dbReference type="InterPro" id="IPR044817">
    <property type="entry name" value="SBP-like"/>
</dbReference>
<dbReference type="GO" id="GO:0005634">
    <property type="term" value="C:nucleus"/>
    <property type="evidence" value="ECO:0007669"/>
    <property type="project" value="InterPro"/>
</dbReference>
<evidence type="ECO:0000256" key="2">
    <source>
        <dbReference type="ARBA" id="ARBA00022771"/>
    </source>
</evidence>
<protein>
    <recommendedName>
        <fullName evidence="6">SBP-type domain-containing protein</fullName>
    </recommendedName>
</protein>
<gene>
    <name evidence="7" type="ORF">ZIOFF_073392</name>
</gene>
<proteinExistence type="predicted"/>
<dbReference type="Proteomes" id="UP000734854">
    <property type="component" value="Unassembled WGS sequence"/>
</dbReference>
<dbReference type="Pfam" id="PF03110">
    <property type="entry name" value="SBP"/>
    <property type="match status" value="1"/>
</dbReference>
<dbReference type="SUPFAM" id="SSF103612">
    <property type="entry name" value="SBT domain"/>
    <property type="match status" value="1"/>
</dbReference>
<organism evidence="7 8">
    <name type="scientific">Zingiber officinale</name>
    <name type="common">Ginger</name>
    <name type="synonym">Amomum zingiber</name>
    <dbReference type="NCBI Taxonomy" id="94328"/>
    <lineage>
        <taxon>Eukaryota</taxon>
        <taxon>Viridiplantae</taxon>
        <taxon>Streptophyta</taxon>
        <taxon>Embryophyta</taxon>
        <taxon>Tracheophyta</taxon>
        <taxon>Spermatophyta</taxon>
        <taxon>Magnoliopsida</taxon>
        <taxon>Liliopsida</taxon>
        <taxon>Zingiberales</taxon>
        <taxon>Zingiberaceae</taxon>
        <taxon>Zingiber</taxon>
    </lineage>
</organism>
<evidence type="ECO:0000256" key="3">
    <source>
        <dbReference type="ARBA" id="ARBA00022833"/>
    </source>
</evidence>
<name>A0A8J5BC00_ZINOF</name>
<dbReference type="Gene3D" id="4.10.1100.10">
    <property type="entry name" value="Transcription factor, SBP-box domain"/>
    <property type="match status" value="1"/>
</dbReference>
<evidence type="ECO:0000256" key="4">
    <source>
        <dbReference type="PROSITE-ProRule" id="PRU00470"/>
    </source>
</evidence>
<keyword evidence="8" id="KW-1185">Reference proteome</keyword>
<dbReference type="PANTHER" id="PTHR31251:SF208">
    <property type="entry name" value="SQUAMOSA PROMOTER-BINDING-LIKE PROTEIN 18"/>
    <property type="match status" value="1"/>
</dbReference>
<dbReference type="InterPro" id="IPR004333">
    <property type="entry name" value="SBP_dom"/>
</dbReference>
<keyword evidence="1" id="KW-0479">Metal-binding</keyword>
<feature type="domain" description="SBP-type" evidence="6">
    <location>
        <begin position="193"/>
        <end position="270"/>
    </location>
</feature>
<dbReference type="InterPro" id="IPR036893">
    <property type="entry name" value="SBP_sf"/>
</dbReference>
<dbReference type="GO" id="GO:0003677">
    <property type="term" value="F:DNA binding"/>
    <property type="evidence" value="ECO:0007669"/>
    <property type="project" value="InterPro"/>
</dbReference>
<evidence type="ECO:0000256" key="5">
    <source>
        <dbReference type="SAM" id="MobiDB-lite"/>
    </source>
</evidence>
<dbReference type="EMBL" id="JACMSC010000022">
    <property type="protein sequence ID" value="KAG6468699.1"/>
    <property type="molecule type" value="Genomic_DNA"/>
</dbReference>
<dbReference type="PANTHER" id="PTHR31251">
    <property type="entry name" value="SQUAMOSA PROMOTER-BINDING-LIKE PROTEIN 4"/>
    <property type="match status" value="1"/>
</dbReference>
<dbReference type="PROSITE" id="PS51141">
    <property type="entry name" value="ZF_SBP"/>
    <property type="match status" value="1"/>
</dbReference>
<sequence>MAWTGQVQRPGTGPIAWTIHALRIGPGSWTVQEPRTGPSAWDLHQNLIDTEPDLTHFGKHTSADGCKESVTREEREKEVVFDIARRVLRRGVVAFMDWDPKMPPWDFPEFDRGTEANLGSVLDGSGVGFAKRLPLSGMECSVDLKLGGLGDSGSSYKCKEQPRISTAATITTAASSSSGPSKRQRAPSNVGQNASCMVDGCRADLSKCREYHRRHKVCEVHSKTPVVVVGGHEQRFCQQCSRFHSLTEFDEEVLKLRIVVALVTDSQITVRGTRFPPYSQVFPTSTTEPNWVGIDNARFTHPIVPNLFDRNLSFSNSSHIYGKERKRFPFLQESETNLSSITTIGAFVGQTHLMGNTPSVVGVGGSSSSKLFAGDVTRVFPSDCALSLLSSPNQTSGIFNSSPMMQWANQICTVQPPLGASLQYGDLRQYGHSTSEPVGYSCSSMENGRTVLVSDFRLGDEGSSDSTSQALPFPWQ</sequence>
<evidence type="ECO:0000259" key="6">
    <source>
        <dbReference type="PROSITE" id="PS51141"/>
    </source>
</evidence>
<keyword evidence="2 4" id="KW-0863">Zinc-finger</keyword>
<evidence type="ECO:0000256" key="1">
    <source>
        <dbReference type="ARBA" id="ARBA00022723"/>
    </source>
</evidence>
<reference evidence="7 8" key="1">
    <citation type="submission" date="2020-08" db="EMBL/GenBank/DDBJ databases">
        <title>Plant Genome Project.</title>
        <authorList>
            <person name="Zhang R.-G."/>
        </authorList>
    </citation>
    <scope>NUCLEOTIDE SEQUENCE [LARGE SCALE GENOMIC DNA]</scope>
    <source>
        <tissue evidence="7">Rhizome</tissue>
    </source>
</reference>
<comment type="caution">
    <text evidence="7">The sequence shown here is derived from an EMBL/GenBank/DDBJ whole genome shotgun (WGS) entry which is preliminary data.</text>
</comment>
<dbReference type="GO" id="GO:0008270">
    <property type="term" value="F:zinc ion binding"/>
    <property type="evidence" value="ECO:0007669"/>
    <property type="project" value="UniProtKB-KW"/>
</dbReference>